<evidence type="ECO:0000313" key="14">
    <source>
        <dbReference type="Proteomes" id="UP000053961"/>
    </source>
</evidence>
<dbReference type="PATRIC" id="fig|301375.6.peg.1135"/>
<dbReference type="PROSITE" id="PS00178">
    <property type="entry name" value="AA_TRNA_LIGASE_I"/>
    <property type="match status" value="1"/>
</dbReference>
<dbReference type="Gene3D" id="1.10.730.10">
    <property type="entry name" value="Isoleucyl-tRNA Synthetase, Domain 1"/>
    <property type="match status" value="1"/>
</dbReference>
<dbReference type="Gene3D" id="3.30.1360.70">
    <property type="entry name" value="Arginyl tRNA synthetase N-terminal domain"/>
    <property type="match status" value="1"/>
</dbReference>
<dbReference type="EC" id="6.1.1.19" evidence="8"/>
<evidence type="ECO:0000256" key="6">
    <source>
        <dbReference type="ARBA" id="ARBA00023146"/>
    </source>
</evidence>
<feature type="short sequence motif" description="'HIGH' region" evidence="8">
    <location>
        <begin position="128"/>
        <end position="138"/>
    </location>
</feature>
<dbReference type="GO" id="GO:0005524">
    <property type="term" value="F:ATP binding"/>
    <property type="evidence" value="ECO:0007669"/>
    <property type="project" value="UniProtKB-UniRule"/>
</dbReference>
<dbReference type="FunFam" id="1.10.730.10:FF:000006">
    <property type="entry name" value="Arginyl-tRNA synthetase 2, mitochondrial"/>
    <property type="match status" value="1"/>
</dbReference>
<dbReference type="PRINTS" id="PR01038">
    <property type="entry name" value="TRNASYNTHARG"/>
</dbReference>
<comment type="subcellular location">
    <subcellularLocation>
        <location evidence="8">Cytoplasm</location>
    </subcellularLocation>
</comment>
<evidence type="ECO:0000256" key="7">
    <source>
        <dbReference type="ARBA" id="ARBA00049339"/>
    </source>
</evidence>
<evidence type="ECO:0000259" key="10">
    <source>
        <dbReference type="SMART" id="SM00836"/>
    </source>
</evidence>
<dbReference type="PANTHER" id="PTHR11956">
    <property type="entry name" value="ARGINYL-TRNA SYNTHETASE"/>
    <property type="match status" value="1"/>
</dbReference>
<dbReference type="InterPro" id="IPR035684">
    <property type="entry name" value="ArgRS_core"/>
</dbReference>
<evidence type="ECO:0000313" key="13">
    <source>
        <dbReference type="EMBL" id="KUK97710.1"/>
    </source>
</evidence>
<keyword evidence="4 8" id="KW-0067">ATP-binding</keyword>
<dbReference type="GO" id="GO:0006420">
    <property type="term" value="P:arginyl-tRNA aminoacylation"/>
    <property type="evidence" value="ECO:0007669"/>
    <property type="project" value="UniProtKB-UniRule"/>
</dbReference>
<sequence>MFLDFWRDVESLLRDAMDRCGFLLPETEAKINGNELLLETSPHADLASTVSFRLAPLLKKNPAKISQELKEAMVIEGNGTVERVEAMGPYLNFYASRRFLDEAVREAEGDGCWKGSLTERVIVEHTSANPNGPLHVGHIRNSVIGDTLVRILRRAGCGVEAQYYVNDMGRQIAIVVWGCGRYPLDDSKADHAIARIYIQANKDLAAEPELKAEVDRLMQLYEAGDPDTAAKFKEAVDYALSGIEETLARLNITHDSYHWEGEFVRDGSKAEIVKALEATGLTEWEEGALQLDLSGEGFEKKLVLKRSDGTSLYTTRDLAYHKWKAERSDRMIDVLGADHKLISGQLKVALRLMGVREPEIVIFEFVSLPTGSMSTRKGKFISTDELLDEVEAQAYREVTARRPEETEEFRRAVAKDVALGAVRYDVVKVSPDKATVFDWKAALDFEKLSAPFIQYSHARACSILDKAGDFGQFDPRLLTGPEEIDLVKKISQFDLAVEMAARDLKPHMLATYARELAEIFNQFYRSSPVLEADPGLREARLALVKAARNCLRATLETLGIPALESM</sequence>
<evidence type="ECO:0000256" key="3">
    <source>
        <dbReference type="ARBA" id="ARBA00022741"/>
    </source>
</evidence>
<dbReference type="EMBL" id="LGFT01000004">
    <property type="protein sequence ID" value="KUK45370.1"/>
    <property type="molecule type" value="Genomic_DNA"/>
</dbReference>
<evidence type="ECO:0000256" key="1">
    <source>
        <dbReference type="ARBA" id="ARBA00005594"/>
    </source>
</evidence>
<evidence type="ECO:0000256" key="5">
    <source>
        <dbReference type="ARBA" id="ARBA00022917"/>
    </source>
</evidence>
<evidence type="ECO:0000256" key="8">
    <source>
        <dbReference type="HAMAP-Rule" id="MF_00123"/>
    </source>
</evidence>
<comment type="caution">
    <text evidence="12">The sequence shown here is derived from an EMBL/GenBank/DDBJ whole genome shotgun (WGS) entry which is preliminary data.</text>
</comment>
<dbReference type="Proteomes" id="UP000057043">
    <property type="component" value="Unassembled WGS sequence"/>
</dbReference>
<evidence type="ECO:0000313" key="12">
    <source>
        <dbReference type="EMBL" id="KUK45370.1"/>
    </source>
</evidence>
<dbReference type="PANTHER" id="PTHR11956:SF5">
    <property type="entry name" value="ARGININE--TRNA LIGASE, CYTOPLASMIC"/>
    <property type="match status" value="1"/>
</dbReference>
<dbReference type="NCBIfam" id="TIGR00456">
    <property type="entry name" value="argS"/>
    <property type="match status" value="1"/>
</dbReference>
<dbReference type="InterPro" id="IPR036695">
    <property type="entry name" value="Arg-tRNA-synth_N_sf"/>
</dbReference>
<keyword evidence="3 8" id="KW-0547">Nucleotide-binding</keyword>
<evidence type="ECO:0000256" key="4">
    <source>
        <dbReference type="ARBA" id="ARBA00022840"/>
    </source>
</evidence>
<organism evidence="12 15">
    <name type="scientific">Methanothrix harundinacea</name>
    <dbReference type="NCBI Taxonomy" id="301375"/>
    <lineage>
        <taxon>Archaea</taxon>
        <taxon>Methanobacteriati</taxon>
        <taxon>Methanobacteriota</taxon>
        <taxon>Stenosarchaea group</taxon>
        <taxon>Methanomicrobia</taxon>
        <taxon>Methanotrichales</taxon>
        <taxon>Methanotrichaceae</taxon>
        <taxon>Methanothrix</taxon>
    </lineage>
</organism>
<dbReference type="HAMAP" id="MF_00123">
    <property type="entry name" value="Arg_tRNA_synth"/>
    <property type="match status" value="1"/>
</dbReference>
<reference evidence="13" key="1">
    <citation type="journal article" date="2015" name="MBio">
        <title>Genome-resolved metagenomic analysis reveals roles for candidate phyla and other microbial community members in biogeochemical transformations in oil reservoirs.</title>
        <authorList>
            <person name="Hu P."/>
            <person name="Tom L."/>
            <person name="Singh A."/>
            <person name="Thomas B.C."/>
            <person name="Baker B.J."/>
            <person name="Piceno Y.M."/>
            <person name="Andersen G.L."/>
            <person name="Banfield J.F."/>
        </authorList>
    </citation>
    <scope>NUCLEOTIDE SEQUENCE [LARGE SCALE GENOMIC DNA]</scope>
    <source>
        <strain evidence="13">56_747</strain>
    </source>
</reference>
<dbReference type="Proteomes" id="UP000053961">
    <property type="component" value="Unassembled WGS sequence"/>
</dbReference>
<gene>
    <name evidence="8" type="primary">argS</name>
    <name evidence="12" type="ORF">XD72_0273</name>
    <name evidence="13" type="ORF">XE07_0124</name>
</gene>
<evidence type="ECO:0000256" key="9">
    <source>
        <dbReference type="RuleBase" id="RU363038"/>
    </source>
</evidence>
<dbReference type="SUPFAM" id="SSF47323">
    <property type="entry name" value="Anticodon-binding domain of a subclass of class I aminoacyl-tRNA synthetases"/>
    <property type="match status" value="1"/>
</dbReference>
<dbReference type="InterPro" id="IPR008909">
    <property type="entry name" value="DALR_anticod-bd"/>
</dbReference>
<dbReference type="InterPro" id="IPR001412">
    <property type="entry name" value="aa-tRNA-synth_I_CS"/>
</dbReference>
<keyword evidence="8" id="KW-0963">Cytoplasm</keyword>
<dbReference type="Gene3D" id="3.40.50.620">
    <property type="entry name" value="HUPs"/>
    <property type="match status" value="1"/>
</dbReference>
<dbReference type="SUPFAM" id="SSF52374">
    <property type="entry name" value="Nucleotidylyl transferase"/>
    <property type="match status" value="1"/>
</dbReference>
<dbReference type="GO" id="GO:0004814">
    <property type="term" value="F:arginine-tRNA ligase activity"/>
    <property type="evidence" value="ECO:0007669"/>
    <property type="project" value="UniProtKB-UniRule"/>
</dbReference>
<accession>A0A117LG57</accession>
<evidence type="ECO:0000259" key="11">
    <source>
        <dbReference type="SMART" id="SM01016"/>
    </source>
</evidence>
<keyword evidence="6 8" id="KW-0030">Aminoacyl-tRNA synthetase</keyword>
<dbReference type="GO" id="GO:0005737">
    <property type="term" value="C:cytoplasm"/>
    <property type="evidence" value="ECO:0007669"/>
    <property type="project" value="UniProtKB-SubCell"/>
</dbReference>
<keyword evidence="2 8" id="KW-0436">Ligase</keyword>
<dbReference type="Pfam" id="PF00750">
    <property type="entry name" value="tRNA-synt_1d"/>
    <property type="match status" value="1"/>
</dbReference>
<keyword evidence="5 8" id="KW-0648">Protein biosynthesis</keyword>
<proteinExistence type="inferred from homology"/>
<name>A0A117LG57_9EURY</name>
<dbReference type="SMART" id="SM00836">
    <property type="entry name" value="DALR_1"/>
    <property type="match status" value="1"/>
</dbReference>
<evidence type="ECO:0000256" key="2">
    <source>
        <dbReference type="ARBA" id="ARBA00022598"/>
    </source>
</evidence>
<evidence type="ECO:0000313" key="15">
    <source>
        <dbReference type="Proteomes" id="UP000057043"/>
    </source>
</evidence>
<dbReference type="EMBL" id="LGHB01000001">
    <property type="protein sequence ID" value="KUK97710.1"/>
    <property type="molecule type" value="Genomic_DNA"/>
</dbReference>
<dbReference type="Pfam" id="PF05746">
    <property type="entry name" value="DALR_1"/>
    <property type="match status" value="1"/>
</dbReference>
<protein>
    <recommendedName>
        <fullName evidence="8">Arginine--tRNA ligase</fullName>
        <ecNumber evidence="8">6.1.1.19</ecNumber>
    </recommendedName>
    <alternativeName>
        <fullName evidence="8">Arginyl-tRNA synthetase</fullName>
        <shortName evidence="8">ArgRS</shortName>
    </alternativeName>
</protein>
<dbReference type="SUPFAM" id="SSF55190">
    <property type="entry name" value="Arginyl-tRNA synthetase (ArgRS), N-terminal 'additional' domain"/>
    <property type="match status" value="1"/>
</dbReference>
<dbReference type="InterPro" id="IPR014729">
    <property type="entry name" value="Rossmann-like_a/b/a_fold"/>
</dbReference>
<feature type="domain" description="DALR anticodon binding" evidence="10">
    <location>
        <begin position="453"/>
        <end position="566"/>
    </location>
</feature>
<dbReference type="SMART" id="SM01016">
    <property type="entry name" value="Arg_tRNA_synt_N"/>
    <property type="match status" value="1"/>
</dbReference>
<dbReference type="AlphaFoldDB" id="A0A117LG57"/>
<comment type="catalytic activity">
    <reaction evidence="7 8">
        <text>tRNA(Arg) + L-arginine + ATP = L-arginyl-tRNA(Arg) + AMP + diphosphate</text>
        <dbReference type="Rhea" id="RHEA:20301"/>
        <dbReference type="Rhea" id="RHEA-COMP:9658"/>
        <dbReference type="Rhea" id="RHEA-COMP:9673"/>
        <dbReference type="ChEBI" id="CHEBI:30616"/>
        <dbReference type="ChEBI" id="CHEBI:32682"/>
        <dbReference type="ChEBI" id="CHEBI:33019"/>
        <dbReference type="ChEBI" id="CHEBI:78442"/>
        <dbReference type="ChEBI" id="CHEBI:78513"/>
        <dbReference type="ChEBI" id="CHEBI:456215"/>
        <dbReference type="EC" id="6.1.1.19"/>
    </reaction>
</comment>
<dbReference type="InterPro" id="IPR005148">
    <property type="entry name" value="Arg-tRNA-synth_N"/>
</dbReference>
<feature type="domain" description="Arginyl tRNA synthetase N-terminal" evidence="11">
    <location>
        <begin position="7"/>
        <end position="95"/>
    </location>
</feature>
<dbReference type="InterPro" id="IPR001278">
    <property type="entry name" value="Arg-tRNA-ligase"/>
</dbReference>
<dbReference type="InterPro" id="IPR009080">
    <property type="entry name" value="tRNAsynth_Ia_anticodon-bd"/>
</dbReference>
<dbReference type="Pfam" id="PF03485">
    <property type="entry name" value="Arg_tRNA_synt_N"/>
    <property type="match status" value="1"/>
</dbReference>
<comment type="similarity">
    <text evidence="1 8 9">Belongs to the class-I aminoacyl-tRNA synthetase family.</text>
</comment>
<dbReference type="CDD" id="cd00671">
    <property type="entry name" value="ArgRS_core"/>
    <property type="match status" value="1"/>
</dbReference>
<reference evidence="14 15" key="2">
    <citation type="journal article" date="2015" name="MBio">
        <title>Genome-Resolved Metagenomic Analysis Reveals Roles for Candidate Phyla and Other Microbial Community Members in Biogeochemical Transformations in Oil Reservoirs.</title>
        <authorList>
            <person name="Hu P."/>
            <person name="Tom L."/>
            <person name="Singh A."/>
            <person name="Thomas B.C."/>
            <person name="Baker B.J."/>
            <person name="Piceno Y.M."/>
            <person name="Andersen G.L."/>
            <person name="Banfield J.F."/>
        </authorList>
    </citation>
    <scope>NUCLEOTIDE SEQUENCE [LARGE SCALE GENOMIC DNA]</scope>
    <source>
        <strain evidence="12">57_489</strain>
    </source>
</reference>